<evidence type="ECO:0000259" key="5">
    <source>
        <dbReference type="Pfam" id="PF17851"/>
    </source>
</evidence>
<dbReference type="InterPro" id="IPR006710">
    <property type="entry name" value="Glyco_hydro_43"/>
</dbReference>
<evidence type="ECO:0000256" key="4">
    <source>
        <dbReference type="RuleBase" id="RU361187"/>
    </source>
</evidence>
<dbReference type="InterPro" id="IPR041542">
    <property type="entry name" value="GH43_C2"/>
</dbReference>
<dbReference type="SUPFAM" id="SSF75005">
    <property type="entry name" value="Arabinanase/levansucrase/invertase"/>
    <property type="match status" value="1"/>
</dbReference>
<dbReference type="Pfam" id="PF04616">
    <property type="entry name" value="Glyco_hydro_43"/>
    <property type="match status" value="1"/>
</dbReference>
<evidence type="ECO:0000313" key="7">
    <source>
        <dbReference type="Proteomes" id="UP001495147"/>
    </source>
</evidence>
<sequence length="542" mass="60426">MFKAASGGPFAVIQNPILPGFNPDPSICRVGDDVYIATSTFEWYPGVQIHHSRDLVNWTLIAHPLDRASQLDMRGEGDSCGIWAPCLSYADGLFWLVYTDVKRFDGAFKDAHNYIVTAPSIEGPWSDPAYVNSSGFDPSLFHDTDGRKWFVNMQWNHRTESVGGNPKSPAFDGILLQEWDAKTKKLVGPIKNIYPGTDLGLVEGPHLFKRGEYYYLTTAEGGTGYNHAVTMARSKAVDGPYETHPNKHLITSRFSPDAPLQRAGHGQMVEMPDGSVYHTHLCGRPLKTSKGPRCPLGRETALQRCVWKDDGWLYLAQGGQTPAVEVEAAATRLPCGPVRRNFKGETQLPIEFQWLRTPYPERLFKLTGSALQLTGRESLGSWYEQSLVARRQEDFNFRAETRVRFDPDTYQQAAGLTHYYNRHKLHYLAVTLDEKLGRVLTIMSCNGDYPDSRLTWPVKVPVQVPEEVGLAAEVKGEYLQFYYDVGQGWTAIGPVLDASVISDEGGRGEHGSFTGAFIGMLAFDTSGRARTADFSHFDYIPG</sequence>
<dbReference type="Gene3D" id="2.60.120.200">
    <property type="match status" value="1"/>
</dbReference>
<organism evidence="6 7">
    <name type="scientific">Roseateles paludis</name>
    <dbReference type="NCBI Taxonomy" id="3145238"/>
    <lineage>
        <taxon>Bacteria</taxon>
        <taxon>Pseudomonadati</taxon>
        <taxon>Pseudomonadota</taxon>
        <taxon>Betaproteobacteria</taxon>
        <taxon>Burkholderiales</taxon>
        <taxon>Sphaerotilaceae</taxon>
        <taxon>Roseateles</taxon>
    </lineage>
</organism>
<gene>
    <name evidence="6" type="ORF">ABDJ85_09610</name>
</gene>
<comment type="similarity">
    <text evidence="1 4">Belongs to the glycosyl hydrolase 43 family.</text>
</comment>
<feature type="domain" description="Beta-xylosidase C-terminal Concanavalin A-like" evidence="5">
    <location>
        <begin position="340"/>
        <end position="539"/>
    </location>
</feature>
<dbReference type="GO" id="GO:0016787">
    <property type="term" value="F:hydrolase activity"/>
    <property type="evidence" value="ECO:0007669"/>
    <property type="project" value="UniProtKB-KW"/>
</dbReference>
<dbReference type="RefSeq" id="WP_347704539.1">
    <property type="nucleotide sequence ID" value="NZ_JBDPZD010000002.1"/>
</dbReference>
<keyword evidence="2 4" id="KW-0378">Hydrolase</keyword>
<dbReference type="SUPFAM" id="SSF49899">
    <property type="entry name" value="Concanavalin A-like lectins/glucanases"/>
    <property type="match status" value="1"/>
</dbReference>
<comment type="caution">
    <text evidence="6">The sequence shown here is derived from an EMBL/GenBank/DDBJ whole genome shotgun (WGS) entry which is preliminary data.</text>
</comment>
<keyword evidence="7" id="KW-1185">Reference proteome</keyword>
<reference evidence="6 7" key="1">
    <citation type="submission" date="2024-05" db="EMBL/GenBank/DDBJ databases">
        <title>Roseateles sp. DJS-2-20 16S ribosomal RNA gene Genome sequencing and assembly.</title>
        <authorList>
            <person name="Woo H."/>
        </authorList>
    </citation>
    <scope>NUCLEOTIDE SEQUENCE [LARGE SCALE GENOMIC DNA]</scope>
    <source>
        <strain evidence="6 7">DJS-2-20</strain>
    </source>
</reference>
<evidence type="ECO:0000313" key="6">
    <source>
        <dbReference type="EMBL" id="MEO3691725.1"/>
    </source>
</evidence>
<keyword evidence="3 4" id="KW-0326">Glycosidase</keyword>
<dbReference type="CDD" id="cd09000">
    <property type="entry name" value="GH43_SXA-like"/>
    <property type="match status" value="1"/>
</dbReference>
<dbReference type="InterPro" id="IPR051795">
    <property type="entry name" value="Glycosyl_Hydrlase_43"/>
</dbReference>
<evidence type="ECO:0000256" key="1">
    <source>
        <dbReference type="ARBA" id="ARBA00009865"/>
    </source>
</evidence>
<dbReference type="Proteomes" id="UP001495147">
    <property type="component" value="Unassembled WGS sequence"/>
</dbReference>
<dbReference type="InterPro" id="IPR023296">
    <property type="entry name" value="Glyco_hydro_beta-prop_sf"/>
</dbReference>
<evidence type="ECO:0000256" key="2">
    <source>
        <dbReference type="ARBA" id="ARBA00022801"/>
    </source>
</evidence>
<dbReference type="Pfam" id="PF17851">
    <property type="entry name" value="GH43_C2"/>
    <property type="match status" value="1"/>
</dbReference>
<dbReference type="InterPro" id="IPR013320">
    <property type="entry name" value="ConA-like_dom_sf"/>
</dbReference>
<dbReference type="PANTHER" id="PTHR42812">
    <property type="entry name" value="BETA-XYLOSIDASE"/>
    <property type="match status" value="1"/>
</dbReference>
<dbReference type="Gene3D" id="2.115.10.20">
    <property type="entry name" value="Glycosyl hydrolase domain, family 43"/>
    <property type="match status" value="1"/>
</dbReference>
<proteinExistence type="inferred from homology"/>
<protein>
    <submittedName>
        <fullName evidence="6">Glycoside hydrolase family 43 protein</fullName>
    </submittedName>
</protein>
<name>A0ABV0G1Y5_9BURK</name>
<evidence type="ECO:0000256" key="3">
    <source>
        <dbReference type="ARBA" id="ARBA00023295"/>
    </source>
</evidence>
<dbReference type="PANTHER" id="PTHR42812:SF12">
    <property type="entry name" value="BETA-XYLOSIDASE-RELATED"/>
    <property type="match status" value="1"/>
</dbReference>
<dbReference type="EMBL" id="JBDPZD010000002">
    <property type="protein sequence ID" value="MEO3691725.1"/>
    <property type="molecule type" value="Genomic_DNA"/>
</dbReference>
<accession>A0ABV0G1Y5</accession>